<dbReference type="EMBL" id="JADFTS010000002">
    <property type="protein sequence ID" value="KAF9618143.1"/>
    <property type="molecule type" value="Genomic_DNA"/>
</dbReference>
<dbReference type="Pfam" id="PF08268">
    <property type="entry name" value="FBA_3"/>
    <property type="match status" value="1"/>
</dbReference>
<dbReference type="AlphaFoldDB" id="A0A835M3C5"/>
<dbReference type="PANTHER" id="PTHR31790">
    <property type="entry name" value="OS02G0783600 PROTEIN"/>
    <property type="match status" value="1"/>
</dbReference>
<evidence type="ECO:0000313" key="3">
    <source>
        <dbReference type="Proteomes" id="UP000631114"/>
    </source>
</evidence>
<gene>
    <name evidence="2" type="ORF">IFM89_000259</name>
</gene>
<evidence type="ECO:0000313" key="2">
    <source>
        <dbReference type="EMBL" id="KAF9618143.1"/>
    </source>
</evidence>
<accession>A0A835M3C5</accession>
<feature type="non-terminal residue" evidence="2">
    <location>
        <position position="272"/>
    </location>
</feature>
<organism evidence="2 3">
    <name type="scientific">Coptis chinensis</name>
    <dbReference type="NCBI Taxonomy" id="261450"/>
    <lineage>
        <taxon>Eukaryota</taxon>
        <taxon>Viridiplantae</taxon>
        <taxon>Streptophyta</taxon>
        <taxon>Embryophyta</taxon>
        <taxon>Tracheophyta</taxon>
        <taxon>Spermatophyta</taxon>
        <taxon>Magnoliopsida</taxon>
        <taxon>Ranunculales</taxon>
        <taxon>Ranunculaceae</taxon>
        <taxon>Coptidoideae</taxon>
        <taxon>Coptis</taxon>
    </lineage>
</organism>
<dbReference type="NCBIfam" id="TIGR01640">
    <property type="entry name" value="F_box_assoc_1"/>
    <property type="match status" value="1"/>
</dbReference>
<dbReference type="PANTHER" id="PTHR31790:SF526">
    <property type="entry name" value="OS12G0618150 PROTEIN"/>
    <property type="match status" value="1"/>
</dbReference>
<dbReference type="InterPro" id="IPR017451">
    <property type="entry name" value="F-box-assoc_interact_dom"/>
</dbReference>
<protein>
    <recommendedName>
        <fullName evidence="1">F-box associated beta-propeller type 3 domain-containing protein</fullName>
    </recommendedName>
</protein>
<feature type="domain" description="F-box associated beta-propeller type 3" evidence="1">
    <location>
        <begin position="41"/>
        <end position="136"/>
    </location>
</feature>
<keyword evidence="3" id="KW-1185">Reference proteome</keyword>
<comment type="caution">
    <text evidence="2">The sequence shown here is derived from an EMBL/GenBank/DDBJ whole genome shotgun (WGS) entry which is preliminary data.</text>
</comment>
<reference evidence="2 3" key="1">
    <citation type="submission" date="2020-10" db="EMBL/GenBank/DDBJ databases">
        <title>The Coptis chinensis genome and diversification of protoberbering-type alkaloids.</title>
        <authorList>
            <person name="Wang B."/>
            <person name="Shu S."/>
            <person name="Song C."/>
            <person name="Liu Y."/>
        </authorList>
    </citation>
    <scope>NUCLEOTIDE SEQUENCE [LARGE SCALE GENOMIC DNA]</scope>
    <source>
        <strain evidence="2">HL-2020</strain>
        <tissue evidence="2">Leaf</tissue>
    </source>
</reference>
<dbReference type="Proteomes" id="UP000631114">
    <property type="component" value="Unassembled WGS sequence"/>
</dbReference>
<dbReference type="InterPro" id="IPR013187">
    <property type="entry name" value="F-box-assoc_dom_typ3"/>
</dbReference>
<sequence>MGIQNMQHHYTAFSNPCAAFISCNHKSYLIDPECFRNLKRQATAYKLHLKKLKKNFRAPNLWTRFEVVGTVNGLICFSPEKFDYICNPITRDYVVAPKSPMIHSTHIGSGFGFDALHNQYKVFRLHYARHSSESGHIVQIYMVILSLNVATEKFSIIQLPSLVNDRLSCYELMVLGEHLCVTVPDFLGRGTWVMKEYGQLGSWVKEYLFTEECFPLLPRMYGHEKMELRNNELVMSRTRSGKLGYYHTGKKVFDYVIVRNVDGGQVGDAHFP</sequence>
<dbReference type="InterPro" id="IPR052361">
    <property type="entry name" value="F-box_domain"/>
</dbReference>
<name>A0A835M3C5_9MAGN</name>
<evidence type="ECO:0000259" key="1">
    <source>
        <dbReference type="Pfam" id="PF08268"/>
    </source>
</evidence>
<proteinExistence type="predicted"/>